<feature type="compositionally biased region" description="Polar residues" evidence="1">
    <location>
        <begin position="74"/>
        <end position="87"/>
    </location>
</feature>
<sequence length="186" mass="21527">MGFNPPYPVPGLLVQVYTSVQRDSLDQIHGEHLAARQLINHLRDQEEVVSLQHGPGGRTETDRNTPRGAPGRWTRQQRACPQRTTACHASLDPGPPPGPSTPQKKKRKREKNKKKREGGGIGEEEGEEEKKRKKNNNKKNKKNKKNKNKKEKGVEEKNEENKEEKRKRRKEEEEKEEEDEEEEENK</sequence>
<feature type="compositionally biased region" description="Basic and acidic residues" evidence="1">
    <location>
        <begin position="151"/>
        <end position="164"/>
    </location>
</feature>
<feature type="compositionally biased region" description="Basic residues" evidence="1">
    <location>
        <begin position="103"/>
        <end position="116"/>
    </location>
</feature>
<protein>
    <submittedName>
        <fullName evidence="2">Uncharacterized protein</fullName>
    </submittedName>
</protein>
<gene>
    <name evidence="2" type="ORF">EYF80_043625</name>
</gene>
<feature type="compositionally biased region" description="Basic residues" evidence="1">
    <location>
        <begin position="131"/>
        <end position="150"/>
    </location>
</feature>
<feature type="compositionally biased region" description="Acidic residues" evidence="1">
    <location>
        <begin position="173"/>
        <end position="186"/>
    </location>
</feature>
<evidence type="ECO:0000313" key="2">
    <source>
        <dbReference type="EMBL" id="TNN46196.1"/>
    </source>
</evidence>
<dbReference type="AlphaFoldDB" id="A0A4Z2FY32"/>
<proteinExistence type="predicted"/>
<keyword evidence="3" id="KW-1185">Reference proteome</keyword>
<dbReference type="Proteomes" id="UP000314294">
    <property type="component" value="Unassembled WGS sequence"/>
</dbReference>
<reference evidence="2 3" key="1">
    <citation type="submission" date="2019-03" db="EMBL/GenBank/DDBJ databases">
        <title>First draft genome of Liparis tanakae, snailfish: a comprehensive survey of snailfish specific genes.</title>
        <authorList>
            <person name="Kim W."/>
            <person name="Song I."/>
            <person name="Jeong J.-H."/>
            <person name="Kim D."/>
            <person name="Kim S."/>
            <person name="Ryu S."/>
            <person name="Song J.Y."/>
            <person name="Lee S.K."/>
        </authorList>
    </citation>
    <scope>NUCLEOTIDE SEQUENCE [LARGE SCALE GENOMIC DNA]</scope>
    <source>
        <tissue evidence="2">Muscle</tissue>
    </source>
</reference>
<evidence type="ECO:0000256" key="1">
    <source>
        <dbReference type="SAM" id="MobiDB-lite"/>
    </source>
</evidence>
<evidence type="ECO:0000313" key="3">
    <source>
        <dbReference type="Proteomes" id="UP000314294"/>
    </source>
</evidence>
<feature type="region of interest" description="Disordered" evidence="1">
    <location>
        <begin position="49"/>
        <end position="186"/>
    </location>
</feature>
<name>A0A4Z2FY32_9TELE</name>
<accession>A0A4Z2FY32</accession>
<comment type="caution">
    <text evidence="2">The sequence shown here is derived from an EMBL/GenBank/DDBJ whole genome shotgun (WGS) entry which is preliminary data.</text>
</comment>
<organism evidence="2 3">
    <name type="scientific">Liparis tanakae</name>
    <name type="common">Tanaka's snailfish</name>
    <dbReference type="NCBI Taxonomy" id="230148"/>
    <lineage>
        <taxon>Eukaryota</taxon>
        <taxon>Metazoa</taxon>
        <taxon>Chordata</taxon>
        <taxon>Craniata</taxon>
        <taxon>Vertebrata</taxon>
        <taxon>Euteleostomi</taxon>
        <taxon>Actinopterygii</taxon>
        <taxon>Neopterygii</taxon>
        <taxon>Teleostei</taxon>
        <taxon>Neoteleostei</taxon>
        <taxon>Acanthomorphata</taxon>
        <taxon>Eupercaria</taxon>
        <taxon>Perciformes</taxon>
        <taxon>Cottioidei</taxon>
        <taxon>Cottales</taxon>
        <taxon>Liparidae</taxon>
        <taxon>Liparis</taxon>
    </lineage>
</organism>
<dbReference type="EMBL" id="SRLO01000803">
    <property type="protein sequence ID" value="TNN46196.1"/>
    <property type="molecule type" value="Genomic_DNA"/>
</dbReference>